<evidence type="ECO:0000313" key="3">
    <source>
        <dbReference type="EMBL" id="QSW99563.1"/>
    </source>
</evidence>
<evidence type="ECO:0000256" key="1">
    <source>
        <dbReference type="ARBA" id="ARBA00005953"/>
    </source>
</evidence>
<reference evidence="3 4" key="1">
    <citation type="submission" date="2021-03" db="EMBL/GenBank/DDBJ databases">
        <title>Haloterrigena longa sp. nov. and Haloterrigena limicola sp. nov., extremely halophilic archaea isolated from a salt lake.</title>
        <authorList>
            <person name="Henglin C."/>
        </authorList>
    </citation>
    <scope>NUCLEOTIDE SEQUENCE [LARGE SCALE GENOMIC DNA]</scope>
    <source>
        <strain evidence="3 4">KZCA68</strain>
    </source>
</reference>
<dbReference type="Proteomes" id="UP000663203">
    <property type="component" value="Chromosome"/>
</dbReference>
<name>A0A8A2VC02_9EURY</name>
<dbReference type="InterPro" id="IPR029069">
    <property type="entry name" value="HotDog_dom_sf"/>
</dbReference>
<organism evidence="3 4">
    <name type="scientific">Haloterrigena alkaliphila</name>
    <dbReference type="NCBI Taxonomy" id="2816475"/>
    <lineage>
        <taxon>Archaea</taxon>
        <taxon>Methanobacteriati</taxon>
        <taxon>Methanobacteriota</taxon>
        <taxon>Stenosarchaea group</taxon>
        <taxon>Halobacteria</taxon>
        <taxon>Halobacteriales</taxon>
        <taxon>Natrialbaceae</taxon>
        <taxon>Haloterrigena</taxon>
    </lineage>
</organism>
<dbReference type="Pfam" id="PF13279">
    <property type="entry name" value="4HBT_2"/>
    <property type="match status" value="1"/>
</dbReference>
<proteinExistence type="inferred from homology"/>
<sequence>MAAYETSIDVRTDDLGRSGHVNNSKFVAYTDLARDRYLAARGYDPDDLEHLVVHLEIDYERGLGTLAPVAVGVDVADIGETSFTLEYELRDRENAVVATVTTVAVVVDDDGPTPLPAPLREGLVADRESAAE</sequence>
<dbReference type="EMBL" id="CP071462">
    <property type="protein sequence ID" value="QSW99563.1"/>
    <property type="molecule type" value="Genomic_DNA"/>
</dbReference>
<keyword evidence="4" id="KW-1185">Reference proteome</keyword>
<dbReference type="KEGG" id="hakz:J0X25_00975"/>
<dbReference type="CDD" id="cd00586">
    <property type="entry name" value="4HBT"/>
    <property type="match status" value="1"/>
</dbReference>
<gene>
    <name evidence="3" type="ORF">J0X25_00975</name>
</gene>
<dbReference type="GeneID" id="63185834"/>
<dbReference type="InterPro" id="IPR050563">
    <property type="entry name" value="4-hydroxybenzoyl-CoA_TE"/>
</dbReference>
<dbReference type="GO" id="GO:0047617">
    <property type="term" value="F:fatty acyl-CoA hydrolase activity"/>
    <property type="evidence" value="ECO:0007669"/>
    <property type="project" value="TreeGrafter"/>
</dbReference>
<dbReference type="RefSeq" id="WP_207289169.1">
    <property type="nucleotide sequence ID" value="NZ_CP071462.1"/>
</dbReference>
<keyword evidence="2" id="KW-0378">Hydrolase</keyword>
<dbReference type="SUPFAM" id="SSF54637">
    <property type="entry name" value="Thioesterase/thiol ester dehydrase-isomerase"/>
    <property type="match status" value="1"/>
</dbReference>
<comment type="similarity">
    <text evidence="1">Belongs to the 4-hydroxybenzoyl-CoA thioesterase family.</text>
</comment>
<evidence type="ECO:0000256" key="2">
    <source>
        <dbReference type="ARBA" id="ARBA00022801"/>
    </source>
</evidence>
<evidence type="ECO:0000313" key="4">
    <source>
        <dbReference type="Proteomes" id="UP000663203"/>
    </source>
</evidence>
<dbReference type="PANTHER" id="PTHR31793:SF27">
    <property type="entry name" value="NOVEL THIOESTERASE SUPERFAMILY DOMAIN AND SAPOSIN A-TYPE DOMAIN CONTAINING PROTEIN (0610012H03RIK)"/>
    <property type="match status" value="1"/>
</dbReference>
<dbReference type="AlphaFoldDB" id="A0A8A2VC02"/>
<accession>A0A8A2VC02</accession>
<dbReference type="Gene3D" id="3.10.129.10">
    <property type="entry name" value="Hotdog Thioesterase"/>
    <property type="match status" value="1"/>
</dbReference>
<protein>
    <submittedName>
        <fullName evidence="3">Acyl-CoA thioesterase</fullName>
    </submittedName>
</protein>
<dbReference type="PANTHER" id="PTHR31793">
    <property type="entry name" value="4-HYDROXYBENZOYL-COA THIOESTERASE FAMILY MEMBER"/>
    <property type="match status" value="1"/>
</dbReference>